<proteinExistence type="predicted"/>
<dbReference type="AlphaFoldDB" id="A0A379GAC6"/>
<gene>
    <name evidence="2" type="ORF">NCTC13043_02468</name>
</gene>
<sequence length="143" mass="17283">MDTSIEDTIKERFVSFYKAMNYWYLYCNNLEDDETLTDLEITNKQKEEIKAIFDKYCTKKERKNGLPNVISFEVFSSEDDFPKMTITSVNIDMKKRIAILEVEIEDALNSKYQYILKKCREEWLIDSRKRYSNWKKKWIIEGL</sequence>
<evidence type="ECO:0000313" key="3">
    <source>
        <dbReference type="Proteomes" id="UP000254235"/>
    </source>
</evidence>
<evidence type="ECO:0000313" key="2">
    <source>
        <dbReference type="EMBL" id="SUC37969.1"/>
    </source>
</evidence>
<accession>A0A379GAC6</accession>
<feature type="domain" description="NTF2 fold immunity protein" evidence="1">
    <location>
        <begin position="13"/>
        <end position="139"/>
    </location>
</feature>
<reference evidence="2 3" key="1">
    <citation type="submission" date="2018-06" db="EMBL/GenBank/DDBJ databases">
        <authorList>
            <consortium name="Pathogen Informatics"/>
            <person name="Doyle S."/>
        </authorList>
    </citation>
    <scope>NUCLEOTIDE SEQUENCE [LARGE SCALE GENOMIC DNA]</scope>
    <source>
        <strain evidence="2 3">NCTC13043</strain>
    </source>
</reference>
<organism evidence="2 3">
    <name type="scientific">Prevotella pallens</name>
    <dbReference type="NCBI Taxonomy" id="60133"/>
    <lineage>
        <taxon>Bacteria</taxon>
        <taxon>Pseudomonadati</taxon>
        <taxon>Bacteroidota</taxon>
        <taxon>Bacteroidia</taxon>
        <taxon>Bacteroidales</taxon>
        <taxon>Prevotellaceae</taxon>
        <taxon>Prevotella</taxon>
    </lineage>
</organism>
<dbReference type="OrthoDB" id="1046487at2"/>
<dbReference type="InterPro" id="IPR028049">
    <property type="entry name" value="Imm-NTF2"/>
</dbReference>
<protein>
    <recommendedName>
        <fullName evidence="1">NTF2 fold immunity protein domain-containing protein</fullName>
    </recommendedName>
</protein>
<dbReference type="Proteomes" id="UP000254235">
    <property type="component" value="Unassembled WGS sequence"/>
</dbReference>
<dbReference type="Pfam" id="PF15655">
    <property type="entry name" value="Imm-NTF2"/>
    <property type="match status" value="1"/>
</dbReference>
<dbReference type="EMBL" id="UGTP01000005">
    <property type="protein sequence ID" value="SUC37969.1"/>
    <property type="molecule type" value="Genomic_DNA"/>
</dbReference>
<name>A0A379GAC6_9BACT</name>
<dbReference type="RefSeq" id="WP_115084285.1">
    <property type="nucleotide sequence ID" value="NZ_UGTP01000005.1"/>
</dbReference>
<evidence type="ECO:0000259" key="1">
    <source>
        <dbReference type="Pfam" id="PF15655"/>
    </source>
</evidence>
<dbReference type="GeneID" id="78572062"/>